<protein>
    <recommendedName>
        <fullName evidence="2">SGNH/GDSL hydrolase family protein</fullName>
    </recommendedName>
</protein>
<proteinExistence type="predicted"/>
<dbReference type="AlphaFoldDB" id="A0AAT9GJQ4"/>
<sequence length="348" mass="40101">MKHTPMRNALLLACGIVLLFLIFWETYLRSTGIGISYDDGPELWTHKRSLVTKEQDKATVFIGSSRNKYDLDIETWRSLTGEDAIQLAFEGTSPMPVLNDLANDDQFKGKLMIDVTEMLIFSPNPDDSRLATKALDYYKNITPAQWFSFRVNKILESQFVFLERDYFSTKALLKRINIPSRTGMEKEPLFPIDFGRITFDRQDKMSAKFLKEVSIQDSVKHIWSYYSRMGAKQPPPTKKSIDSLFQVIQKDVQKITARGGKVIFVRTPSSGVFLQIEQQIFPREHFWNRILTMTGAPGIHFMDYPEQQLICPEDSHLSPTDAITYTKSLVRILETEKGWSFPNKTKSN</sequence>
<reference evidence="1" key="1">
    <citation type="submission" date="2024-02" db="EMBL/GenBank/DDBJ databases">
        <title>Sediminibacterium planktonica sp. nov. and Sediminibacterium longus sp. nov., isolated from surface lake and river water.</title>
        <authorList>
            <person name="Watanabe K."/>
            <person name="Takemine S."/>
            <person name="Ishii Y."/>
            <person name="Ogata Y."/>
            <person name="Shindo C."/>
            <person name="Suda W."/>
        </authorList>
    </citation>
    <scope>NUCLEOTIDE SEQUENCE</scope>
    <source>
        <strain evidence="1">KACHI17</strain>
    </source>
</reference>
<name>A0AAT9GJQ4_9BACT</name>
<organism evidence="1">
    <name type="scientific">Sediminibacterium sp. KACHI17</name>
    <dbReference type="NCBI Taxonomy" id="1751071"/>
    <lineage>
        <taxon>Bacteria</taxon>
        <taxon>Pseudomonadati</taxon>
        <taxon>Bacteroidota</taxon>
        <taxon>Chitinophagia</taxon>
        <taxon>Chitinophagales</taxon>
        <taxon>Chitinophagaceae</taxon>
        <taxon>Sediminibacterium</taxon>
    </lineage>
</organism>
<evidence type="ECO:0000313" key="1">
    <source>
        <dbReference type="EMBL" id="BFG70740.1"/>
    </source>
</evidence>
<evidence type="ECO:0008006" key="2">
    <source>
        <dbReference type="Google" id="ProtNLM"/>
    </source>
</evidence>
<dbReference type="EMBL" id="AP029612">
    <property type="protein sequence ID" value="BFG70740.1"/>
    <property type="molecule type" value="Genomic_DNA"/>
</dbReference>
<accession>A0AAT9GJQ4</accession>
<gene>
    <name evidence="1" type="ORF">KACHI17_16210</name>
</gene>